<name>X1C763_9ZZZZ</name>
<comment type="caution">
    <text evidence="2">The sequence shown here is derived from an EMBL/GenBank/DDBJ whole genome shotgun (WGS) entry which is preliminary data.</text>
</comment>
<gene>
    <name evidence="2" type="ORF">S01H4_42596</name>
</gene>
<dbReference type="GO" id="GO:0004540">
    <property type="term" value="F:RNA nuclease activity"/>
    <property type="evidence" value="ECO:0007669"/>
    <property type="project" value="InterPro"/>
</dbReference>
<sequence length="89" mass="10210">VDRDGIWEEKMVDVLMASDMIFFAARNEYDTAILVTADNDLVPAIQRVKNLNHKVELLVFTKARSKVGNLIKASSIHRKARESYFKPIF</sequence>
<accession>X1C763</accession>
<feature type="domain" description="NYN" evidence="1">
    <location>
        <begin position="8"/>
        <end position="74"/>
    </location>
</feature>
<dbReference type="Gene3D" id="3.40.50.1010">
    <property type="entry name" value="5'-nuclease"/>
    <property type="match status" value="1"/>
</dbReference>
<protein>
    <recommendedName>
        <fullName evidence="1">NYN domain-containing protein</fullName>
    </recommendedName>
</protein>
<dbReference type="AlphaFoldDB" id="X1C763"/>
<reference evidence="2" key="1">
    <citation type="journal article" date="2014" name="Front. Microbiol.">
        <title>High frequency of phylogenetically diverse reductive dehalogenase-homologous genes in deep subseafloor sedimentary metagenomes.</title>
        <authorList>
            <person name="Kawai M."/>
            <person name="Futagami T."/>
            <person name="Toyoda A."/>
            <person name="Takaki Y."/>
            <person name="Nishi S."/>
            <person name="Hori S."/>
            <person name="Arai W."/>
            <person name="Tsubouchi T."/>
            <person name="Morono Y."/>
            <person name="Uchiyama I."/>
            <person name="Ito T."/>
            <person name="Fujiyama A."/>
            <person name="Inagaki F."/>
            <person name="Takami H."/>
        </authorList>
    </citation>
    <scope>NUCLEOTIDE SEQUENCE</scope>
    <source>
        <strain evidence="2">Expedition CK06-06</strain>
    </source>
</reference>
<proteinExistence type="predicted"/>
<dbReference type="EMBL" id="BART01023408">
    <property type="protein sequence ID" value="GAG92233.1"/>
    <property type="molecule type" value="Genomic_DNA"/>
</dbReference>
<organism evidence="2">
    <name type="scientific">marine sediment metagenome</name>
    <dbReference type="NCBI Taxonomy" id="412755"/>
    <lineage>
        <taxon>unclassified sequences</taxon>
        <taxon>metagenomes</taxon>
        <taxon>ecological metagenomes</taxon>
    </lineage>
</organism>
<dbReference type="InterPro" id="IPR021139">
    <property type="entry name" value="NYN"/>
</dbReference>
<evidence type="ECO:0000259" key="1">
    <source>
        <dbReference type="Pfam" id="PF01936"/>
    </source>
</evidence>
<dbReference type="Pfam" id="PF01936">
    <property type="entry name" value="NYN"/>
    <property type="match status" value="1"/>
</dbReference>
<feature type="non-terminal residue" evidence="2">
    <location>
        <position position="1"/>
    </location>
</feature>
<evidence type="ECO:0000313" key="2">
    <source>
        <dbReference type="EMBL" id="GAG92233.1"/>
    </source>
</evidence>